<evidence type="ECO:0000313" key="2">
    <source>
        <dbReference type="Proteomes" id="UP000324222"/>
    </source>
</evidence>
<dbReference type="Proteomes" id="UP000324222">
    <property type="component" value="Unassembled WGS sequence"/>
</dbReference>
<evidence type="ECO:0000313" key="1">
    <source>
        <dbReference type="EMBL" id="MPC74148.1"/>
    </source>
</evidence>
<dbReference type="AlphaFoldDB" id="A0A5B7HZL0"/>
<comment type="caution">
    <text evidence="1">The sequence shown here is derived from an EMBL/GenBank/DDBJ whole genome shotgun (WGS) entry which is preliminary data.</text>
</comment>
<keyword evidence="2" id="KW-1185">Reference proteome</keyword>
<dbReference type="EMBL" id="VSRR010038339">
    <property type="protein sequence ID" value="MPC74148.1"/>
    <property type="molecule type" value="Genomic_DNA"/>
</dbReference>
<proteinExistence type="predicted"/>
<name>A0A5B7HZL0_PORTR</name>
<sequence>MERVECVECVEGGTDQARQDDMNPPPLLPSLPLFPSLLPLLMDIAAASVQRLSGSVSSGGLSPPLVTRHFTHRGAGHLATLTQ</sequence>
<protein>
    <submittedName>
        <fullName evidence="1">Uncharacterized protein</fullName>
    </submittedName>
</protein>
<organism evidence="1 2">
    <name type="scientific">Portunus trituberculatus</name>
    <name type="common">Swimming crab</name>
    <name type="synonym">Neptunus trituberculatus</name>
    <dbReference type="NCBI Taxonomy" id="210409"/>
    <lineage>
        <taxon>Eukaryota</taxon>
        <taxon>Metazoa</taxon>
        <taxon>Ecdysozoa</taxon>
        <taxon>Arthropoda</taxon>
        <taxon>Crustacea</taxon>
        <taxon>Multicrustacea</taxon>
        <taxon>Malacostraca</taxon>
        <taxon>Eumalacostraca</taxon>
        <taxon>Eucarida</taxon>
        <taxon>Decapoda</taxon>
        <taxon>Pleocyemata</taxon>
        <taxon>Brachyura</taxon>
        <taxon>Eubrachyura</taxon>
        <taxon>Portunoidea</taxon>
        <taxon>Portunidae</taxon>
        <taxon>Portuninae</taxon>
        <taxon>Portunus</taxon>
    </lineage>
</organism>
<reference evidence="1 2" key="1">
    <citation type="submission" date="2019-05" db="EMBL/GenBank/DDBJ databases">
        <title>Another draft genome of Portunus trituberculatus and its Hox gene families provides insights of decapod evolution.</title>
        <authorList>
            <person name="Jeong J.-H."/>
            <person name="Song I."/>
            <person name="Kim S."/>
            <person name="Choi T."/>
            <person name="Kim D."/>
            <person name="Ryu S."/>
            <person name="Kim W."/>
        </authorList>
    </citation>
    <scope>NUCLEOTIDE SEQUENCE [LARGE SCALE GENOMIC DNA]</scope>
    <source>
        <tissue evidence="1">Muscle</tissue>
    </source>
</reference>
<gene>
    <name evidence="1" type="ORF">E2C01_068497</name>
</gene>
<accession>A0A5B7HZL0</accession>